<reference evidence="1" key="1">
    <citation type="submission" date="2016-10" db="EMBL/GenBank/DDBJ databases">
        <authorList>
            <person name="Benchimol M."/>
            <person name="Almeida L.G."/>
            <person name="Vasconcelos A.T."/>
            <person name="Perreira-Neves A."/>
            <person name="Rosa I.A."/>
            <person name="Tasca T."/>
            <person name="Bogo M.R."/>
            <person name="de Souza W."/>
        </authorList>
    </citation>
    <scope>NUCLEOTIDE SEQUENCE [LARGE SCALE GENOMIC DNA]</scope>
    <source>
        <strain evidence="1">K</strain>
    </source>
</reference>
<dbReference type="OrthoDB" id="10676322at2759"/>
<protein>
    <recommendedName>
        <fullName evidence="3">Surface antigen BspA-like</fullName>
    </recommendedName>
</protein>
<dbReference type="SUPFAM" id="SSF52058">
    <property type="entry name" value="L domain-like"/>
    <property type="match status" value="1"/>
</dbReference>
<dbReference type="GeneID" id="94835067"/>
<dbReference type="InterPro" id="IPR053139">
    <property type="entry name" value="Surface_bspA-like"/>
</dbReference>
<comment type="caution">
    <text evidence="1">The sequence shown here is derived from an EMBL/GenBank/DDBJ whole genome shotgun (WGS) entry which is preliminary data.</text>
</comment>
<dbReference type="Gene3D" id="3.80.10.10">
    <property type="entry name" value="Ribonuclease Inhibitor"/>
    <property type="match status" value="2"/>
</dbReference>
<dbReference type="AlphaFoldDB" id="A0A1J4KKU3"/>
<accession>A0A1J4KKU3</accession>
<dbReference type="PANTHER" id="PTHR45661">
    <property type="entry name" value="SURFACE ANTIGEN"/>
    <property type="match status" value="1"/>
</dbReference>
<evidence type="ECO:0000313" key="1">
    <source>
        <dbReference type="EMBL" id="OHT11762.1"/>
    </source>
</evidence>
<dbReference type="VEuPathDB" id="TrichDB:TRFO_18750"/>
<dbReference type="InterPro" id="IPR032675">
    <property type="entry name" value="LRR_dom_sf"/>
</dbReference>
<dbReference type="Pfam" id="PF13306">
    <property type="entry name" value="LRR_5"/>
    <property type="match status" value="2"/>
</dbReference>
<dbReference type="RefSeq" id="XP_068364898.1">
    <property type="nucleotide sequence ID" value="XM_068500363.1"/>
</dbReference>
<evidence type="ECO:0008006" key="3">
    <source>
        <dbReference type="Google" id="ProtNLM"/>
    </source>
</evidence>
<gene>
    <name evidence="1" type="ORF">TRFO_18750</name>
</gene>
<dbReference type="EMBL" id="MLAK01000580">
    <property type="protein sequence ID" value="OHT11762.1"/>
    <property type="molecule type" value="Genomic_DNA"/>
</dbReference>
<name>A0A1J4KKU3_9EUKA</name>
<sequence>MERDDYSDYSDSEEEEVIETFTKDDFCTYNLLKNSNLILTKVTKNKGPQSQFTIPAKVEHNGNEYEVVAIGPRALRESKLVKLNFDPESNIDKLRRDSLYCHTLEEVTLPPKLIALERGWCNFTLKLKDIIVPESNTNFVVAEDTKALYNSDRDILFFVPRTVRAFEVPNTVTTISSYAFEQCRRLKSITFQEESTLRRIDPWAFSHCGLKCIEFPNSLVTISYDSFFHTHRLEEIKFGEGSQLKEVLISAFKDTHLREVTLPRNCRKVAIAAFQNCPRLTQCRFESQDYVTVWRDAFRGVAEGFKVVKYEGTKIKGTGEPQLRDITEEVPNPNIASTIEENAQQLLGSAPELTA</sequence>
<evidence type="ECO:0000313" key="2">
    <source>
        <dbReference type="Proteomes" id="UP000179807"/>
    </source>
</evidence>
<dbReference type="InterPro" id="IPR026906">
    <property type="entry name" value="LRR_5"/>
</dbReference>
<organism evidence="1 2">
    <name type="scientific">Tritrichomonas foetus</name>
    <dbReference type="NCBI Taxonomy" id="1144522"/>
    <lineage>
        <taxon>Eukaryota</taxon>
        <taxon>Metamonada</taxon>
        <taxon>Parabasalia</taxon>
        <taxon>Tritrichomonadida</taxon>
        <taxon>Tritrichomonadidae</taxon>
        <taxon>Tritrichomonas</taxon>
    </lineage>
</organism>
<proteinExistence type="predicted"/>
<dbReference type="Proteomes" id="UP000179807">
    <property type="component" value="Unassembled WGS sequence"/>
</dbReference>
<dbReference type="PANTHER" id="PTHR45661:SF3">
    <property type="entry name" value="IG-LIKE DOMAIN-CONTAINING PROTEIN"/>
    <property type="match status" value="1"/>
</dbReference>
<keyword evidence="2" id="KW-1185">Reference proteome</keyword>